<dbReference type="SMART" id="SM00382">
    <property type="entry name" value="AAA"/>
    <property type="match status" value="1"/>
</dbReference>
<organism evidence="10 11">
    <name type="scientific">Blautia segnis</name>
    <dbReference type="NCBI Taxonomy" id="2763030"/>
    <lineage>
        <taxon>Bacteria</taxon>
        <taxon>Bacillati</taxon>
        <taxon>Bacillota</taxon>
        <taxon>Clostridia</taxon>
        <taxon>Lachnospirales</taxon>
        <taxon>Lachnospiraceae</taxon>
        <taxon>Blautia</taxon>
    </lineage>
</organism>
<comment type="caution">
    <text evidence="10">The sequence shown here is derived from an EMBL/GenBank/DDBJ whole genome shotgun (WGS) entry which is preliminary data.</text>
</comment>
<keyword evidence="1" id="KW-0813">Transport</keyword>
<keyword evidence="7" id="KW-1278">Translocase</keyword>
<dbReference type="PROSITE" id="PS00211">
    <property type="entry name" value="ABC_TRANSPORTER_1"/>
    <property type="match status" value="1"/>
</dbReference>
<dbReference type="CDD" id="cd03215">
    <property type="entry name" value="ABC_Carb_Monos_II"/>
    <property type="match status" value="1"/>
</dbReference>
<keyword evidence="8" id="KW-0472">Membrane</keyword>
<evidence type="ECO:0000313" key="11">
    <source>
        <dbReference type="Proteomes" id="UP000652847"/>
    </source>
</evidence>
<gene>
    <name evidence="10" type="ORF">H8S54_09070</name>
</gene>
<accession>A0A8I0AIC5</accession>
<dbReference type="PANTHER" id="PTHR43790">
    <property type="entry name" value="CARBOHYDRATE TRANSPORT ATP-BINDING PROTEIN MG119-RELATED"/>
    <property type="match status" value="1"/>
</dbReference>
<dbReference type="PROSITE" id="PS50893">
    <property type="entry name" value="ABC_TRANSPORTER_2"/>
    <property type="match status" value="2"/>
</dbReference>
<dbReference type="Gene3D" id="3.40.50.300">
    <property type="entry name" value="P-loop containing nucleotide triphosphate hydrolases"/>
    <property type="match status" value="2"/>
</dbReference>
<keyword evidence="3" id="KW-0762">Sugar transport</keyword>
<dbReference type="InterPro" id="IPR027417">
    <property type="entry name" value="P-loop_NTPase"/>
</dbReference>
<reference evidence="10 11" key="1">
    <citation type="submission" date="2020-08" db="EMBL/GenBank/DDBJ databases">
        <title>Genome public.</title>
        <authorList>
            <person name="Liu C."/>
            <person name="Sun Q."/>
        </authorList>
    </citation>
    <scope>NUCLEOTIDE SEQUENCE [LARGE SCALE GENOMIC DNA]</scope>
    <source>
        <strain evidence="10 11">BX17</strain>
    </source>
</reference>
<evidence type="ECO:0000256" key="8">
    <source>
        <dbReference type="ARBA" id="ARBA00023136"/>
    </source>
</evidence>
<evidence type="ECO:0000256" key="3">
    <source>
        <dbReference type="ARBA" id="ARBA00022597"/>
    </source>
</evidence>
<dbReference type="SUPFAM" id="SSF52540">
    <property type="entry name" value="P-loop containing nucleoside triphosphate hydrolases"/>
    <property type="match status" value="2"/>
</dbReference>
<dbReference type="Proteomes" id="UP000652847">
    <property type="component" value="Unassembled WGS sequence"/>
</dbReference>
<dbReference type="InterPro" id="IPR050107">
    <property type="entry name" value="ABC_carbohydrate_import_ATPase"/>
</dbReference>
<evidence type="ECO:0000259" key="9">
    <source>
        <dbReference type="PROSITE" id="PS50893"/>
    </source>
</evidence>
<dbReference type="PANTHER" id="PTHR43790:SF3">
    <property type="entry name" value="D-ALLOSE IMPORT ATP-BINDING PROTEIN ALSA-RELATED"/>
    <property type="match status" value="1"/>
</dbReference>
<sequence length="502" mass="55937">MKENEIIFQAINIKKEFDVTVALKGADITLKRGEIRGLIGENGSGKSTIMSIAAGMQSATSGEMVYKGKTWNPTSMIDANLQGISMILQEANTIPGITVAQNIFAGREKEFTSHGIVRIKKMIRAAQALLDKYEIGYIHAADQIDRYNFEDRKLIELVRCINENIEILVVDETTTALSHNGRNVLYKLIHQLAEAHKTVVLISHDIDEILEHCTSLTVLRDGEIMGELTKEDMQKSDIANKIRYLMIGREMTGDYYRSDYDSVCSEVSRLSFQHVTFGRIKDFNLEVHAGEIVGIGGLSGCGMHEIGRAGYGLEKLIEGKVLCDGKIVKSCKDAIKYGIGYISKNRDTEALILNGSIQDNIVLPSLPDLQKGIYISKKSEHMLSDKEIERFHIKCADGNQWVNTLSGGNKQKVSFAKWTAKGANIIIMDCPTRGVDVGVKQFMYQQIMEMKKAGNAILMISEELTELIGMSDRLLIMKDFEISGQFKRSSGLKPADMINYMV</sequence>
<dbReference type="GO" id="GO:0016887">
    <property type="term" value="F:ATP hydrolysis activity"/>
    <property type="evidence" value="ECO:0007669"/>
    <property type="project" value="InterPro"/>
</dbReference>
<dbReference type="GO" id="GO:0005524">
    <property type="term" value="F:ATP binding"/>
    <property type="evidence" value="ECO:0007669"/>
    <property type="project" value="UniProtKB-KW"/>
</dbReference>
<dbReference type="InterPro" id="IPR003593">
    <property type="entry name" value="AAA+_ATPase"/>
</dbReference>
<dbReference type="Pfam" id="PF00005">
    <property type="entry name" value="ABC_tran"/>
    <property type="match status" value="2"/>
</dbReference>
<keyword evidence="6 10" id="KW-0067">ATP-binding</keyword>
<evidence type="ECO:0000313" key="10">
    <source>
        <dbReference type="EMBL" id="MBC5651255.1"/>
    </source>
</evidence>
<dbReference type="InterPro" id="IPR017871">
    <property type="entry name" value="ABC_transporter-like_CS"/>
</dbReference>
<keyword evidence="4" id="KW-0677">Repeat</keyword>
<evidence type="ECO:0000256" key="5">
    <source>
        <dbReference type="ARBA" id="ARBA00022741"/>
    </source>
</evidence>
<dbReference type="EMBL" id="JACOOT010000020">
    <property type="protein sequence ID" value="MBC5651255.1"/>
    <property type="molecule type" value="Genomic_DNA"/>
</dbReference>
<evidence type="ECO:0000256" key="7">
    <source>
        <dbReference type="ARBA" id="ARBA00022967"/>
    </source>
</evidence>
<keyword evidence="11" id="KW-1185">Reference proteome</keyword>
<keyword evidence="5" id="KW-0547">Nucleotide-binding</keyword>
<protein>
    <submittedName>
        <fullName evidence="10">Sugar ABC transporter ATP-binding protein</fullName>
    </submittedName>
</protein>
<evidence type="ECO:0000256" key="4">
    <source>
        <dbReference type="ARBA" id="ARBA00022737"/>
    </source>
</evidence>
<evidence type="ECO:0000256" key="6">
    <source>
        <dbReference type="ARBA" id="ARBA00022840"/>
    </source>
</evidence>
<evidence type="ECO:0000256" key="1">
    <source>
        <dbReference type="ARBA" id="ARBA00022448"/>
    </source>
</evidence>
<evidence type="ECO:0000256" key="2">
    <source>
        <dbReference type="ARBA" id="ARBA00022475"/>
    </source>
</evidence>
<proteinExistence type="predicted"/>
<dbReference type="RefSeq" id="WP_117855060.1">
    <property type="nucleotide sequence ID" value="NZ_JACOOT010000020.1"/>
</dbReference>
<dbReference type="AlphaFoldDB" id="A0A8I0AIC5"/>
<keyword evidence="2" id="KW-1003">Cell membrane</keyword>
<name>A0A8I0AIC5_9FIRM</name>
<feature type="domain" description="ABC transporter" evidence="9">
    <location>
        <begin position="8"/>
        <end position="246"/>
    </location>
</feature>
<feature type="domain" description="ABC transporter" evidence="9">
    <location>
        <begin position="265"/>
        <end position="502"/>
    </location>
</feature>
<dbReference type="InterPro" id="IPR003439">
    <property type="entry name" value="ABC_transporter-like_ATP-bd"/>
</dbReference>